<keyword evidence="2" id="KW-1185">Reference proteome</keyword>
<dbReference type="InterPro" id="IPR012292">
    <property type="entry name" value="Globin/Proto"/>
</dbReference>
<evidence type="ECO:0000313" key="1">
    <source>
        <dbReference type="EMBL" id="KAK6766182.1"/>
    </source>
</evidence>
<reference evidence="1 2" key="1">
    <citation type="submission" date="2023-08" db="EMBL/GenBank/DDBJ databases">
        <title>A Necator americanus chromosomal reference genome.</title>
        <authorList>
            <person name="Ilik V."/>
            <person name="Petrzelkova K.J."/>
            <person name="Pardy F."/>
            <person name="Fuh T."/>
            <person name="Niatou-Singa F.S."/>
            <person name="Gouil Q."/>
            <person name="Baker L."/>
            <person name="Ritchie M.E."/>
            <person name="Jex A.R."/>
            <person name="Gazzola D."/>
            <person name="Li H."/>
            <person name="Toshio Fujiwara R."/>
            <person name="Zhan B."/>
            <person name="Aroian R.V."/>
            <person name="Pafco B."/>
            <person name="Schwarz E.M."/>
        </authorList>
    </citation>
    <scope>NUCLEOTIDE SEQUENCE [LARGE SCALE GENOMIC DNA]</scope>
    <source>
        <strain evidence="1 2">Aroian</strain>
        <tissue evidence="1">Whole animal</tissue>
    </source>
</reference>
<sequence length="257" mass="28929">MAVLGSARKSRILSEIVVNSGPLRNTQMRLDELRSPMPPRRSESPIDNEENDILTLTADEAVFLQASWHRAVATIDVGAEVIIRLLNDKRSLFKSLLESHAGHIDHCEKLTVEIVNRDLKRAKEVGEGVVRFFTKALECLAETDASDKIRQMSFDLGALHYRMRVWFQAENWLCVKNSLLAVILDINPIRVNGLWFGLQSLCSGQIDVSLLDPMAQRRTWTKVLQFVIRNMKRGFLSEALRTDRNSDAGSSSPSGSL</sequence>
<organism evidence="1 2">
    <name type="scientific">Necator americanus</name>
    <name type="common">Human hookworm</name>
    <dbReference type="NCBI Taxonomy" id="51031"/>
    <lineage>
        <taxon>Eukaryota</taxon>
        <taxon>Metazoa</taxon>
        <taxon>Ecdysozoa</taxon>
        <taxon>Nematoda</taxon>
        <taxon>Chromadorea</taxon>
        <taxon>Rhabditida</taxon>
        <taxon>Rhabditina</taxon>
        <taxon>Rhabditomorpha</taxon>
        <taxon>Strongyloidea</taxon>
        <taxon>Ancylostomatidae</taxon>
        <taxon>Bunostominae</taxon>
        <taxon>Necator</taxon>
    </lineage>
</organism>
<evidence type="ECO:0008006" key="3">
    <source>
        <dbReference type="Google" id="ProtNLM"/>
    </source>
</evidence>
<comment type="caution">
    <text evidence="1">The sequence shown here is derived from an EMBL/GenBank/DDBJ whole genome shotgun (WGS) entry which is preliminary data.</text>
</comment>
<evidence type="ECO:0000313" key="2">
    <source>
        <dbReference type="Proteomes" id="UP001303046"/>
    </source>
</evidence>
<gene>
    <name evidence="1" type="primary">Necator_chrX.g26008</name>
    <name evidence="1" type="ORF">RB195_025842</name>
</gene>
<protein>
    <recommendedName>
        <fullName evidence="3">Globin family profile domain-containing protein</fullName>
    </recommendedName>
</protein>
<dbReference type="EMBL" id="JAVFWL010000006">
    <property type="protein sequence ID" value="KAK6766182.1"/>
    <property type="molecule type" value="Genomic_DNA"/>
</dbReference>
<name>A0ABR1EU54_NECAM</name>
<dbReference type="Gene3D" id="1.10.490.10">
    <property type="entry name" value="Globins"/>
    <property type="match status" value="1"/>
</dbReference>
<proteinExistence type="predicted"/>
<dbReference type="Proteomes" id="UP001303046">
    <property type="component" value="Unassembled WGS sequence"/>
</dbReference>
<accession>A0ABR1EU54</accession>